<reference evidence="1 2" key="1">
    <citation type="submission" date="2023-07" db="EMBL/GenBank/DDBJ databases">
        <title>Sequencing the genomes of 1000 actinobacteria strains.</title>
        <authorList>
            <person name="Klenk H.-P."/>
        </authorList>
    </citation>
    <scope>NUCLEOTIDE SEQUENCE [LARGE SCALE GENOMIC DNA]</scope>
    <source>
        <strain evidence="1 2">DSM 44508</strain>
    </source>
</reference>
<proteinExistence type="predicted"/>
<keyword evidence="2" id="KW-1185">Reference proteome</keyword>
<organism evidence="1 2">
    <name type="scientific">Corynebacterium felinum</name>
    <dbReference type="NCBI Taxonomy" id="131318"/>
    <lineage>
        <taxon>Bacteria</taxon>
        <taxon>Bacillati</taxon>
        <taxon>Actinomycetota</taxon>
        <taxon>Actinomycetes</taxon>
        <taxon>Mycobacteriales</taxon>
        <taxon>Corynebacteriaceae</taxon>
        <taxon>Corynebacterium</taxon>
    </lineage>
</organism>
<accession>A0ABU2BBM0</accession>
<comment type="caution">
    <text evidence="1">The sequence shown here is derived from an EMBL/GenBank/DDBJ whole genome shotgun (WGS) entry which is preliminary data.</text>
</comment>
<dbReference type="EMBL" id="JAVDYF010000001">
    <property type="protein sequence ID" value="MDR7354784.1"/>
    <property type="molecule type" value="Genomic_DNA"/>
</dbReference>
<evidence type="ECO:0000313" key="2">
    <source>
        <dbReference type="Proteomes" id="UP001183619"/>
    </source>
</evidence>
<protein>
    <submittedName>
        <fullName evidence="1">Uncharacterized protein</fullName>
    </submittedName>
</protein>
<sequence>MVTRPFGMESLVSGVREAERSSWNEGLKGLVHAVEVGFPFGYSTFWRGSLGFGRVGGGKVELGCGREGWALISAGWVGLLLGCSTFWRGKPGFRRAEGGKVELGVGVRGGR</sequence>
<dbReference type="Proteomes" id="UP001183619">
    <property type="component" value="Unassembled WGS sequence"/>
</dbReference>
<name>A0ABU2BBM0_9CORY</name>
<evidence type="ECO:0000313" key="1">
    <source>
        <dbReference type="EMBL" id="MDR7354784.1"/>
    </source>
</evidence>
<gene>
    <name evidence="1" type="ORF">J2S37_001322</name>
</gene>